<keyword evidence="2" id="KW-1185">Reference proteome</keyword>
<accession>A0A2V2N4W6</accession>
<evidence type="ECO:0000313" key="1">
    <source>
        <dbReference type="EMBL" id="PWR70551.1"/>
    </source>
</evidence>
<evidence type="ECO:0000313" key="2">
    <source>
        <dbReference type="Proteomes" id="UP000245657"/>
    </source>
</evidence>
<dbReference type="Proteomes" id="UP000245657">
    <property type="component" value="Unassembled WGS sequence"/>
</dbReference>
<protein>
    <recommendedName>
        <fullName evidence="3">DUF2551 domain-containing protein</fullName>
    </recommendedName>
</protein>
<dbReference type="InterPro" id="IPR020501">
    <property type="entry name" value="Uncharacterised_AF1218"/>
</dbReference>
<reference evidence="1 2" key="1">
    <citation type="submission" date="2018-05" db="EMBL/GenBank/DDBJ databases">
        <title>Draft genome of Methanospirillum lacunae Ki8-1.</title>
        <authorList>
            <person name="Dueholm M.S."/>
            <person name="Nielsen P.H."/>
            <person name="Bakmann L.F."/>
            <person name="Otzen D.E."/>
        </authorList>
    </citation>
    <scope>NUCLEOTIDE SEQUENCE [LARGE SCALE GENOMIC DNA]</scope>
    <source>
        <strain evidence="1 2">Ki8-1</strain>
    </source>
</reference>
<dbReference type="Pfam" id="PF10826">
    <property type="entry name" value="DUF2551"/>
    <property type="match status" value="1"/>
</dbReference>
<name>A0A2V2N4W6_9EURY</name>
<gene>
    <name evidence="1" type="ORF">DK846_14250</name>
</gene>
<proteinExistence type="predicted"/>
<dbReference type="AlphaFoldDB" id="A0A2V2N4W6"/>
<sequence length="139" mass="16367">MFQIPRIMTDQDERHDIVEERLRSWLAGDDEGIRYAMLRIFLNHNDLSIQEIYEKLSLSFRTSYHSVSGMIGIVSSRIGILVGTRSDRDRCRIYRLREKHTPIVRRIISSHCGRPEQTPSSDPHQKHFFPDRLTCLEDV</sequence>
<organism evidence="1 2">
    <name type="scientific">Methanospirillum lacunae</name>
    <dbReference type="NCBI Taxonomy" id="668570"/>
    <lineage>
        <taxon>Archaea</taxon>
        <taxon>Methanobacteriati</taxon>
        <taxon>Methanobacteriota</taxon>
        <taxon>Stenosarchaea group</taxon>
        <taxon>Methanomicrobia</taxon>
        <taxon>Methanomicrobiales</taxon>
        <taxon>Methanospirillaceae</taxon>
        <taxon>Methanospirillum</taxon>
    </lineage>
</organism>
<comment type="caution">
    <text evidence="1">The sequence shown here is derived from an EMBL/GenBank/DDBJ whole genome shotgun (WGS) entry which is preliminary data.</text>
</comment>
<evidence type="ECO:0008006" key="3">
    <source>
        <dbReference type="Google" id="ProtNLM"/>
    </source>
</evidence>
<dbReference type="EMBL" id="QGMY01000011">
    <property type="protein sequence ID" value="PWR70551.1"/>
    <property type="molecule type" value="Genomic_DNA"/>
</dbReference>